<keyword evidence="3" id="KW-1185">Reference proteome</keyword>
<proteinExistence type="predicted"/>
<accession>A0A7C8HZ70</accession>
<dbReference type="EMBL" id="JAADJZ010000030">
    <property type="protein sequence ID" value="KAF2865894.1"/>
    <property type="molecule type" value="Genomic_DNA"/>
</dbReference>
<dbReference type="Pfam" id="PF11951">
    <property type="entry name" value="Fungal_trans_2"/>
    <property type="match status" value="1"/>
</dbReference>
<dbReference type="OrthoDB" id="5386330at2759"/>
<feature type="region of interest" description="Disordered" evidence="1">
    <location>
        <begin position="1"/>
        <end position="73"/>
    </location>
</feature>
<dbReference type="AlphaFoldDB" id="A0A7C8HZ70"/>
<dbReference type="Proteomes" id="UP000481861">
    <property type="component" value="Unassembled WGS sequence"/>
</dbReference>
<name>A0A7C8HZ70_9PLEO</name>
<gene>
    <name evidence="2" type="ORF">BDV95DRAFT_506223</name>
</gene>
<reference evidence="2 3" key="1">
    <citation type="submission" date="2020-01" db="EMBL/GenBank/DDBJ databases">
        <authorList>
            <consortium name="DOE Joint Genome Institute"/>
            <person name="Haridas S."/>
            <person name="Albert R."/>
            <person name="Binder M."/>
            <person name="Bloem J."/>
            <person name="Labutti K."/>
            <person name="Salamov A."/>
            <person name="Andreopoulos B."/>
            <person name="Baker S.E."/>
            <person name="Barry K."/>
            <person name="Bills G."/>
            <person name="Bluhm B.H."/>
            <person name="Cannon C."/>
            <person name="Castanera R."/>
            <person name="Culley D.E."/>
            <person name="Daum C."/>
            <person name="Ezra D."/>
            <person name="Gonzalez J.B."/>
            <person name="Henrissat B."/>
            <person name="Kuo A."/>
            <person name="Liang C."/>
            <person name="Lipzen A."/>
            <person name="Lutzoni F."/>
            <person name="Magnuson J."/>
            <person name="Mondo S."/>
            <person name="Nolan M."/>
            <person name="Ohm R."/>
            <person name="Pangilinan J."/>
            <person name="Park H.-J.H."/>
            <person name="Ramirez L."/>
            <person name="Alfaro M."/>
            <person name="Sun H."/>
            <person name="Tritt A."/>
            <person name="Yoshinaga Y."/>
            <person name="Zwiers L.-H.L."/>
            <person name="Turgeon B.G."/>
            <person name="Goodwin S.B."/>
            <person name="Spatafora J.W."/>
            <person name="Crous P.W."/>
            <person name="Grigoriev I.V."/>
        </authorList>
    </citation>
    <scope>NUCLEOTIDE SEQUENCE [LARGE SCALE GENOMIC DNA]</scope>
    <source>
        <strain evidence="2 3">CBS 611.86</strain>
    </source>
</reference>
<organism evidence="2 3">
    <name type="scientific">Massariosphaeria phaeospora</name>
    <dbReference type="NCBI Taxonomy" id="100035"/>
    <lineage>
        <taxon>Eukaryota</taxon>
        <taxon>Fungi</taxon>
        <taxon>Dikarya</taxon>
        <taxon>Ascomycota</taxon>
        <taxon>Pezizomycotina</taxon>
        <taxon>Dothideomycetes</taxon>
        <taxon>Pleosporomycetidae</taxon>
        <taxon>Pleosporales</taxon>
        <taxon>Pleosporales incertae sedis</taxon>
        <taxon>Massariosphaeria</taxon>
    </lineage>
</organism>
<protein>
    <submittedName>
        <fullName evidence="2">Fungal-specific transcription factor domain-containing protein</fullName>
    </submittedName>
</protein>
<sequence>MDATGSHEAGRRGSRKSTKRQFMFIDSTSHGTNAKPDKTVRSFVMHQARRQKPWSTRQKNPPSPSPDVDALPSIGSSRPYTTFSLSHGSSCKVPYCTGDRCHYPHVHTSLTRQEGFSLGVLDPFQSLPVRTDEKTSALIDHFVKVVSPRLLPVDLHQSAAGSTMKWFANSLQNTTSAPFTYAVLAASALQLQALGATNRYNVLKYKAQAISEINTLLSDPQTSIDDNNITAVFMLLCLEESQLAPGKDHDDSEWSEMQRAIHLNGLRTMIEQRGGLSALHSNRCLQVFVLMHSIAHSVSTFQRPYATILGINGAAQKYDIPSFRTRPSSAHVLGLFRDLKLDADLLDIIDDITVFVGDISSWFKDPTCLFDPIELQKHGCLLMYRLFDWYSKDEDSNGDTSRTKDTRHTDSPIDASISLALLIFLTRTAQPLDPSYRSIILTTVRKLRAALTTGSSFRWAKSPDLLLWTLTMGALAAQGSTEAKFFTKYCEVAFADAGVGVMSNADNLLKRLGKCLWIPMVFDDEVRALLTLIGVGKQEEAGQVLQKDELATEELKENEVVGLLTSHRFFPDRSV</sequence>
<comment type="caution">
    <text evidence="2">The sequence shown here is derived from an EMBL/GenBank/DDBJ whole genome shotgun (WGS) entry which is preliminary data.</text>
</comment>
<dbReference type="PANTHER" id="PTHR37540:SF5">
    <property type="entry name" value="TRANSCRIPTION FACTOR DOMAIN-CONTAINING PROTEIN"/>
    <property type="match status" value="1"/>
</dbReference>
<evidence type="ECO:0000313" key="2">
    <source>
        <dbReference type="EMBL" id="KAF2865894.1"/>
    </source>
</evidence>
<dbReference type="PANTHER" id="PTHR37540">
    <property type="entry name" value="TRANSCRIPTION FACTOR (ACR-2), PUTATIVE-RELATED-RELATED"/>
    <property type="match status" value="1"/>
</dbReference>
<evidence type="ECO:0000256" key="1">
    <source>
        <dbReference type="SAM" id="MobiDB-lite"/>
    </source>
</evidence>
<evidence type="ECO:0000313" key="3">
    <source>
        <dbReference type="Proteomes" id="UP000481861"/>
    </source>
</evidence>
<dbReference type="InterPro" id="IPR021858">
    <property type="entry name" value="Fun_TF"/>
</dbReference>